<dbReference type="InterPro" id="IPR023198">
    <property type="entry name" value="PGP-like_dom2"/>
</dbReference>
<reference evidence="1 2" key="1">
    <citation type="submission" date="2017-04" db="EMBL/GenBank/DDBJ databases">
        <authorList>
            <person name="Afonso C.L."/>
            <person name="Miller P.J."/>
            <person name="Scott M.A."/>
            <person name="Spackman E."/>
            <person name="Goraichik I."/>
            <person name="Dimitrov K.M."/>
            <person name="Suarez D.L."/>
            <person name="Swayne D.E."/>
        </authorList>
    </citation>
    <scope>NUCLEOTIDE SEQUENCE [LARGE SCALE GENOMIC DNA]</scope>
    <source>
        <strain evidence="1 2">DSM 12555</strain>
    </source>
</reference>
<accession>A0A1W1XWJ2</accession>
<dbReference type="RefSeq" id="WP_084117492.1">
    <property type="nucleotide sequence ID" value="NZ_FWXH01000024.1"/>
</dbReference>
<keyword evidence="2" id="KW-1185">Reference proteome</keyword>
<evidence type="ECO:0000313" key="2">
    <source>
        <dbReference type="Proteomes" id="UP000192468"/>
    </source>
</evidence>
<dbReference type="CDD" id="cd07505">
    <property type="entry name" value="HAD_BPGM-like"/>
    <property type="match status" value="1"/>
</dbReference>
<dbReference type="SFLD" id="SFLDS00003">
    <property type="entry name" value="Haloacid_Dehalogenase"/>
    <property type="match status" value="1"/>
</dbReference>
<dbReference type="STRING" id="1121291.SAMN02745134_03493"/>
<dbReference type="Proteomes" id="UP000192468">
    <property type="component" value="Unassembled WGS sequence"/>
</dbReference>
<dbReference type="Gene3D" id="1.10.150.240">
    <property type="entry name" value="Putative phosphatase, domain 2"/>
    <property type="match status" value="1"/>
</dbReference>
<protein>
    <submittedName>
        <fullName evidence="1">Haloacid dehalogenase superfamily, subfamily IA, variant 3 with third motif having DD or ED</fullName>
    </submittedName>
</protein>
<dbReference type="InterPro" id="IPR023214">
    <property type="entry name" value="HAD_sf"/>
</dbReference>
<dbReference type="EMBL" id="FWXH01000024">
    <property type="protein sequence ID" value="SMC28360.1"/>
    <property type="molecule type" value="Genomic_DNA"/>
</dbReference>
<gene>
    <name evidence="1" type="ORF">SAMN02745134_03493</name>
</gene>
<dbReference type="SFLD" id="SFLDG01129">
    <property type="entry name" value="C1.5:_HAD__Beta-PGM__Phosphata"/>
    <property type="match status" value="1"/>
</dbReference>
<dbReference type="InterPro" id="IPR036412">
    <property type="entry name" value="HAD-like_sf"/>
</dbReference>
<dbReference type="PANTHER" id="PTHR18901">
    <property type="entry name" value="2-DEOXYGLUCOSE-6-PHOSPHATE PHOSPHATASE 2"/>
    <property type="match status" value="1"/>
</dbReference>
<evidence type="ECO:0000313" key="1">
    <source>
        <dbReference type="EMBL" id="SMC28360.1"/>
    </source>
</evidence>
<proteinExistence type="predicted"/>
<dbReference type="SUPFAM" id="SSF56784">
    <property type="entry name" value="HAD-like"/>
    <property type="match status" value="1"/>
</dbReference>
<dbReference type="Pfam" id="PF13419">
    <property type="entry name" value="HAD_2"/>
    <property type="match status" value="1"/>
</dbReference>
<name>A0A1W1XWJ2_9CLOT</name>
<dbReference type="GO" id="GO:0016791">
    <property type="term" value="F:phosphatase activity"/>
    <property type="evidence" value="ECO:0007669"/>
    <property type="project" value="TreeGrafter"/>
</dbReference>
<dbReference type="InterPro" id="IPR006439">
    <property type="entry name" value="HAD-SF_hydro_IA"/>
</dbReference>
<dbReference type="PANTHER" id="PTHR18901:SF38">
    <property type="entry name" value="PSEUDOURIDINE-5'-PHOSPHATASE"/>
    <property type="match status" value="1"/>
</dbReference>
<dbReference type="NCBIfam" id="TIGR01509">
    <property type="entry name" value="HAD-SF-IA-v3"/>
    <property type="match status" value="1"/>
</dbReference>
<dbReference type="AlphaFoldDB" id="A0A1W1XWJ2"/>
<dbReference type="InterPro" id="IPR041492">
    <property type="entry name" value="HAD_2"/>
</dbReference>
<dbReference type="OrthoDB" id="9797743at2"/>
<sequence>MLKNISAAIFDMDGTLIDSMWVWDTIDIKYLKKRGFSVPDKLRDDIIHLSFEETALYFKNRFNLSDSIEEIVNEWNDLAYIEYASNVNLKPYAKEYLSKLKAKGIKLAIATSNCTMLLETVLKRHGIYDLFDVITTTDEVNRGKDFPDVYLLSAKKLSVSPSECVVFEDILPAVMGAKAAGMKVVGVHDSYSEYQKKDIMNNADIYINGYREISEAV</sequence>
<dbReference type="Gene3D" id="3.40.50.1000">
    <property type="entry name" value="HAD superfamily/HAD-like"/>
    <property type="match status" value="1"/>
</dbReference>
<organism evidence="1 2">
    <name type="scientific">Clostridium acidisoli DSM 12555</name>
    <dbReference type="NCBI Taxonomy" id="1121291"/>
    <lineage>
        <taxon>Bacteria</taxon>
        <taxon>Bacillati</taxon>
        <taxon>Bacillota</taxon>
        <taxon>Clostridia</taxon>
        <taxon>Eubacteriales</taxon>
        <taxon>Clostridiaceae</taxon>
        <taxon>Clostridium</taxon>
    </lineage>
</organism>